<evidence type="ECO:0000313" key="4">
    <source>
        <dbReference type="EMBL" id="DAE92728.1"/>
    </source>
</evidence>
<keyword evidence="4" id="KW-0255">Endonuclease</keyword>
<dbReference type="PROSITE" id="PS50164">
    <property type="entry name" value="GIY_YIG"/>
    <property type="match status" value="1"/>
</dbReference>
<accession>A0A8S5RTA5</accession>
<reference evidence="4" key="1">
    <citation type="journal article" date="2021" name="Proc. Natl. Acad. Sci. U.S.A.">
        <title>A Catalog of Tens of Thousands of Viruses from Human Metagenomes Reveals Hidden Associations with Chronic Diseases.</title>
        <authorList>
            <person name="Tisza M.J."/>
            <person name="Buck C.B."/>
        </authorList>
    </citation>
    <scope>NUCLEOTIDE SEQUENCE</scope>
    <source>
        <strain evidence="4">Ctw1L9</strain>
    </source>
</reference>
<sequence length="239" mass="28497">MKANIGDKFKCGIYCIKNTVNNKIYVGKSINIYGRIKQHITQLNHKSKDENYHLIQAWHKYGRNSFTYEVLEYLEFEKYDDNSVDQQLKLLADRELFWIQKLNTLDRNIGYNMRLDSNTKCLVLEETRERCRKAQIERFKNPDERAKIGAKSKEIWTNSELKKQMARNCALANRKYRIGQFDKSNNLIKVYEVIGDILLEYPNFYLQAIRSCCQGTKASYKGFKWHYIELNSEQIRYKN</sequence>
<dbReference type="InterPro" id="IPR006350">
    <property type="entry name" value="Intron_endoG1"/>
</dbReference>
<dbReference type="GO" id="GO:0004519">
    <property type="term" value="F:endonuclease activity"/>
    <property type="evidence" value="ECO:0007669"/>
    <property type="project" value="UniProtKB-KW"/>
</dbReference>
<dbReference type="Gene3D" id="3.40.1440.10">
    <property type="entry name" value="GIY-YIG endonuclease"/>
    <property type="match status" value="1"/>
</dbReference>
<protein>
    <submittedName>
        <fullName evidence="4">Intron associated endonuclease</fullName>
    </submittedName>
</protein>
<comment type="cofactor">
    <cofactor evidence="1">
        <name>Mg(2+)</name>
        <dbReference type="ChEBI" id="CHEBI:18420"/>
    </cofactor>
</comment>
<organism evidence="4">
    <name type="scientific">Siphoviridae sp. gcode 4</name>
    <dbReference type="NCBI Taxonomy" id="2838368"/>
    <lineage>
        <taxon>Viruses</taxon>
        <taxon>Duplodnaviria</taxon>
        <taxon>Heunggongvirae</taxon>
        <taxon>Uroviricota</taxon>
        <taxon>Caudoviricetes</taxon>
    </lineage>
</organism>
<dbReference type="Gene3D" id="1.10.10.10">
    <property type="entry name" value="Winged helix-like DNA-binding domain superfamily/Winged helix DNA-binding domain"/>
    <property type="match status" value="1"/>
</dbReference>
<evidence type="ECO:0000259" key="3">
    <source>
        <dbReference type="PROSITE" id="PS50164"/>
    </source>
</evidence>
<dbReference type="InterPro" id="IPR036388">
    <property type="entry name" value="WH-like_DNA-bd_sf"/>
</dbReference>
<dbReference type="InterPro" id="IPR035901">
    <property type="entry name" value="GIY-YIG_endonuc_sf"/>
</dbReference>
<evidence type="ECO:0000256" key="2">
    <source>
        <dbReference type="ARBA" id="ARBA00022842"/>
    </source>
</evidence>
<dbReference type="NCBIfam" id="TIGR01453">
    <property type="entry name" value="grpIintron_endo"/>
    <property type="match status" value="1"/>
</dbReference>
<keyword evidence="4" id="KW-0378">Hydrolase</keyword>
<proteinExistence type="predicted"/>
<dbReference type="EMBL" id="BK059154">
    <property type="protein sequence ID" value="DAE92728.1"/>
    <property type="molecule type" value="Genomic_DNA"/>
</dbReference>
<keyword evidence="2" id="KW-0460">Magnesium</keyword>
<name>A0A8S5RTA5_9CAUD</name>
<dbReference type="SUPFAM" id="SSF82771">
    <property type="entry name" value="GIY-YIG endonuclease"/>
    <property type="match status" value="1"/>
</dbReference>
<dbReference type="InterPro" id="IPR000305">
    <property type="entry name" value="GIY-YIG_endonuc"/>
</dbReference>
<evidence type="ECO:0000256" key="1">
    <source>
        <dbReference type="ARBA" id="ARBA00001946"/>
    </source>
</evidence>
<dbReference type="SMART" id="SM00465">
    <property type="entry name" value="GIYc"/>
    <property type="match status" value="1"/>
</dbReference>
<feature type="domain" description="GIY-YIG" evidence="3">
    <location>
        <begin position="9"/>
        <end position="113"/>
    </location>
</feature>
<keyword evidence="4" id="KW-0540">Nuclease</keyword>
<dbReference type="Pfam" id="PF01541">
    <property type="entry name" value="GIY-YIG"/>
    <property type="match status" value="1"/>
</dbReference>